<accession>A0A516INQ0</accession>
<evidence type="ECO:0000313" key="4">
    <source>
        <dbReference type="Proteomes" id="UP000321857"/>
    </source>
</evidence>
<dbReference type="RefSeq" id="WP_147492960.1">
    <property type="nucleotide sequence ID" value="NZ_CP041659.1"/>
</dbReference>
<dbReference type="OrthoDB" id="13401at2"/>
<name>A0A516INQ0_9SPHN</name>
<feature type="domain" description="Peptidase C39" evidence="2">
    <location>
        <begin position="53"/>
        <end position="183"/>
    </location>
</feature>
<dbReference type="AlphaFoldDB" id="A0A516INQ0"/>
<dbReference type="PROSITE" id="PS50990">
    <property type="entry name" value="PEPTIDASE_C39"/>
    <property type="match status" value="1"/>
</dbReference>
<dbReference type="InterPro" id="IPR005074">
    <property type="entry name" value="Peptidase_C39"/>
</dbReference>
<evidence type="ECO:0000259" key="2">
    <source>
        <dbReference type="PROSITE" id="PS50990"/>
    </source>
</evidence>
<keyword evidence="1" id="KW-0732">Signal</keyword>
<sequence>MTLTVCALAMAGCATSSPSPPAIWMAQVSQGAPVVDVGVKSWKALKFTNLVRQQTDFSCGAAAMATVFNFGFGHKTTERQILVNMLKVADPEVVREKGFSLLDMKNYAKQIGYAAEGYEVDYEALTNLKVPGIALINLNGYKHFVVIRKADAHYVHVGDPALGNRTMKREDFLAAWNKVVFVMVGEGLLADSALLNPKPPLSARRLFESRSPVFNADLADFGFGPSFNFGL</sequence>
<dbReference type="Proteomes" id="UP000321857">
    <property type="component" value="Chromosome"/>
</dbReference>
<feature type="signal peptide" evidence="1">
    <location>
        <begin position="1"/>
        <end position="21"/>
    </location>
</feature>
<reference evidence="3 4" key="1">
    <citation type="submission" date="2019-07" db="EMBL/GenBank/DDBJ databases">
        <title>Sphingomonas AE3 Genome sequencing and assembly.</title>
        <authorList>
            <person name="Kim H."/>
        </authorList>
    </citation>
    <scope>NUCLEOTIDE SEQUENCE [LARGE SCALE GENOMIC DNA]</scope>
    <source>
        <strain evidence="3 4">AE3</strain>
    </source>
</reference>
<dbReference type="Pfam" id="PF03412">
    <property type="entry name" value="Peptidase_C39"/>
    <property type="match status" value="1"/>
</dbReference>
<protein>
    <submittedName>
        <fullName evidence="3">C39 family peptidase</fullName>
    </submittedName>
</protein>
<feature type="chain" id="PRO_5021826105" evidence="1">
    <location>
        <begin position="22"/>
        <end position="231"/>
    </location>
</feature>
<dbReference type="GO" id="GO:0008233">
    <property type="term" value="F:peptidase activity"/>
    <property type="evidence" value="ECO:0007669"/>
    <property type="project" value="InterPro"/>
</dbReference>
<dbReference type="EMBL" id="CP041659">
    <property type="protein sequence ID" value="QDP18497.1"/>
    <property type="molecule type" value="Genomic_DNA"/>
</dbReference>
<dbReference type="Gene3D" id="3.90.70.10">
    <property type="entry name" value="Cysteine proteinases"/>
    <property type="match status" value="1"/>
</dbReference>
<evidence type="ECO:0000313" key="3">
    <source>
        <dbReference type="EMBL" id="QDP18497.1"/>
    </source>
</evidence>
<dbReference type="CDD" id="cd02423">
    <property type="entry name" value="Peptidase_C39G"/>
    <property type="match status" value="1"/>
</dbReference>
<dbReference type="GO" id="GO:0016020">
    <property type="term" value="C:membrane"/>
    <property type="evidence" value="ECO:0007669"/>
    <property type="project" value="InterPro"/>
</dbReference>
<dbReference type="GO" id="GO:0006508">
    <property type="term" value="P:proteolysis"/>
    <property type="evidence" value="ECO:0007669"/>
    <property type="project" value="InterPro"/>
</dbReference>
<evidence type="ECO:0000256" key="1">
    <source>
        <dbReference type="SAM" id="SignalP"/>
    </source>
</evidence>
<keyword evidence="4" id="KW-1185">Reference proteome</keyword>
<gene>
    <name evidence="3" type="ORF">FMM02_00095</name>
</gene>
<organism evidence="3 4">
    <name type="scientific">Sphingomonas xanthus</name>
    <dbReference type="NCBI Taxonomy" id="2594473"/>
    <lineage>
        <taxon>Bacteria</taxon>
        <taxon>Pseudomonadati</taxon>
        <taxon>Pseudomonadota</taxon>
        <taxon>Alphaproteobacteria</taxon>
        <taxon>Sphingomonadales</taxon>
        <taxon>Sphingomonadaceae</taxon>
        <taxon>Sphingomonas</taxon>
    </lineage>
</organism>
<proteinExistence type="predicted"/>
<dbReference type="KEGG" id="sxa:FMM02_00095"/>
<dbReference type="GO" id="GO:0005524">
    <property type="term" value="F:ATP binding"/>
    <property type="evidence" value="ECO:0007669"/>
    <property type="project" value="InterPro"/>
</dbReference>